<dbReference type="EMBL" id="AVCH01000156">
    <property type="protein sequence ID" value="KFN47899.1"/>
    <property type="molecule type" value="Genomic_DNA"/>
</dbReference>
<dbReference type="SUPFAM" id="SSF53474">
    <property type="entry name" value="alpha/beta-Hydrolases"/>
    <property type="match status" value="1"/>
</dbReference>
<dbReference type="PANTHER" id="PTHR43039">
    <property type="entry name" value="ESTERASE-RELATED"/>
    <property type="match status" value="1"/>
</dbReference>
<dbReference type="OrthoDB" id="9814966at2"/>
<dbReference type="InterPro" id="IPR029058">
    <property type="entry name" value="AB_hydrolase_fold"/>
</dbReference>
<name>A0A091BAQ0_9GAMM</name>
<dbReference type="Proteomes" id="UP000029392">
    <property type="component" value="Unassembled WGS sequence"/>
</dbReference>
<dbReference type="Pfam" id="PF12697">
    <property type="entry name" value="Abhydrolase_6"/>
    <property type="match status" value="1"/>
</dbReference>
<dbReference type="Gene3D" id="3.40.50.1820">
    <property type="entry name" value="alpha/beta hydrolase"/>
    <property type="match status" value="1"/>
</dbReference>
<dbReference type="PATRIC" id="fig|1384054.3.peg.1420"/>
<proteinExistence type="inferred from homology"/>
<evidence type="ECO:0000256" key="1">
    <source>
        <dbReference type="ARBA" id="ARBA00008645"/>
    </source>
</evidence>
<dbReference type="InterPro" id="IPR000073">
    <property type="entry name" value="AB_hydrolase_1"/>
</dbReference>
<comment type="caution">
    <text evidence="3">The sequence shown here is derived from an EMBL/GenBank/DDBJ whole genome shotgun (WGS) entry which is preliminary data.</text>
</comment>
<evidence type="ECO:0000259" key="2">
    <source>
        <dbReference type="Pfam" id="PF12697"/>
    </source>
</evidence>
<dbReference type="AlphaFoldDB" id="A0A091BAQ0"/>
<dbReference type="eggNOG" id="COG0596">
    <property type="taxonomic scope" value="Bacteria"/>
</dbReference>
<sequence>MTLDLSVADACLARHRVRVLGHGGPALLFVPGFGGGQASWEPVATRFASTHRVVLMDLVDGHALEDGAGPAYDNLWAHGTDLLELLGALDARDVTVVGHGLAGLGGLLAAIQAPRLFRRLVLLCPSARFLNDPSGYKGGFTRDHLNALMDLMDRDFTAFVEVLAGLAYGDKADPRFARELATRLATQDREALGVRLRQRLTCDHRADLAHCTVPCTVLQSHDDHYVPPTATDYLVSQLRHGTLHWLEASGHCPHITHPDVVARALQDVLRT</sequence>
<dbReference type="RefSeq" id="WP_043802886.1">
    <property type="nucleotide sequence ID" value="NZ_AVCH01000156.1"/>
</dbReference>
<reference evidence="3 4" key="1">
    <citation type="submission" date="2013-09" db="EMBL/GenBank/DDBJ databases">
        <title>Genome sequencing of Arenimonas malthae.</title>
        <authorList>
            <person name="Chen F."/>
            <person name="Wang G."/>
        </authorList>
    </citation>
    <scope>NUCLEOTIDE SEQUENCE [LARGE SCALE GENOMIC DNA]</scope>
    <source>
        <strain evidence="3 4">CC-JY-1</strain>
    </source>
</reference>
<evidence type="ECO:0000313" key="3">
    <source>
        <dbReference type="EMBL" id="KFN47899.1"/>
    </source>
</evidence>
<evidence type="ECO:0000313" key="4">
    <source>
        <dbReference type="Proteomes" id="UP000029392"/>
    </source>
</evidence>
<dbReference type="STRING" id="1384054.N790_07050"/>
<feature type="domain" description="AB hydrolase-1" evidence="2">
    <location>
        <begin position="27"/>
        <end position="264"/>
    </location>
</feature>
<accession>A0A091BAQ0</accession>
<organism evidence="3 4">
    <name type="scientific">Arenimonas malthae CC-JY-1</name>
    <dbReference type="NCBI Taxonomy" id="1384054"/>
    <lineage>
        <taxon>Bacteria</taxon>
        <taxon>Pseudomonadati</taxon>
        <taxon>Pseudomonadota</taxon>
        <taxon>Gammaproteobacteria</taxon>
        <taxon>Lysobacterales</taxon>
        <taxon>Lysobacteraceae</taxon>
        <taxon>Arenimonas</taxon>
    </lineage>
</organism>
<comment type="similarity">
    <text evidence="1">Belongs to the AB hydrolase superfamily.</text>
</comment>
<gene>
    <name evidence="3" type="ORF">N790_07050</name>
</gene>
<protein>
    <recommendedName>
        <fullName evidence="2">AB hydrolase-1 domain-containing protein</fullName>
    </recommendedName>
</protein>
<keyword evidence="4" id="KW-1185">Reference proteome</keyword>